<comment type="subcellular location">
    <subcellularLocation>
        <location evidence="1 6">Membrane</location>
        <topology evidence="1 6">Multi-pass membrane protein</topology>
    </subcellularLocation>
</comment>
<feature type="transmembrane region" description="Helical" evidence="6">
    <location>
        <begin position="59"/>
        <end position="79"/>
    </location>
</feature>
<dbReference type="OMA" id="FEWMIVA"/>
<feature type="transmembrane region" description="Helical" evidence="6">
    <location>
        <begin position="126"/>
        <end position="147"/>
    </location>
</feature>
<dbReference type="GO" id="GO:0000139">
    <property type="term" value="C:Golgi membrane"/>
    <property type="evidence" value="ECO:0007669"/>
    <property type="project" value="TreeGrafter"/>
</dbReference>
<feature type="transmembrane region" description="Helical" evidence="6">
    <location>
        <begin position="34"/>
        <end position="53"/>
    </location>
</feature>
<dbReference type="Proteomes" id="UP000288216">
    <property type="component" value="Unassembled WGS sequence"/>
</dbReference>
<comment type="similarity">
    <text evidence="2 6">Belongs to the TVP23 family.</text>
</comment>
<keyword evidence="4 6" id="KW-1133">Transmembrane helix</keyword>
<feature type="transmembrane region" description="Helical" evidence="6">
    <location>
        <begin position="153"/>
        <end position="172"/>
    </location>
</feature>
<dbReference type="AlphaFoldDB" id="A0A401NNQ4"/>
<dbReference type="EMBL" id="BFAA01001250">
    <property type="protein sequence ID" value="GCB62503.1"/>
    <property type="molecule type" value="Genomic_DNA"/>
</dbReference>
<evidence type="ECO:0000313" key="7">
    <source>
        <dbReference type="EMBL" id="GCB62503.1"/>
    </source>
</evidence>
<dbReference type="PANTHER" id="PTHR13019:SF9">
    <property type="entry name" value="GOLGI APPARATUS MEMBRANE PROTEIN TVP23 HOMOLOG B"/>
    <property type="match status" value="1"/>
</dbReference>
<dbReference type="Pfam" id="PF05832">
    <property type="entry name" value="DUF846"/>
    <property type="match status" value="1"/>
</dbReference>
<dbReference type="OrthoDB" id="2151161at2759"/>
<evidence type="ECO:0000313" key="8">
    <source>
        <dbReference type="Proteomes" id="UP000288216"/>
    </source>
</evidence>
<organism evidence="7 8">
    <name type="scientific">Scyliorhinus torazame</name>
    <name type="common">Cloudy catshark</name>
    <name type="synonym">Catulus torazame</name>
    <dbReference type="NCBI Taxonomy" id="75743"/>
    <lineage>
        <taxon>Eukaryota</taxon>
        <taxon>Metazoa</taxon>
        <taxon>Chordata</taxon>
        <taxon>Craniata</taxon>
        <taxon>Vertebrata</taxon>
        <taxon>Chondrichthyes</taxon>
        <taxon>Elasmobranchii</taxon>
        <taxon>Galeomorphii</taxon>
        <taxon>Galeoidea</taxon>
        <taxon>Carcharhiniformes</taxon>
        <taxon>Scyliorhinidae</taxon>
        <taxon>Scyliorhinus</taxon>
    </lineage>
</organism>
<protein>
    <recommendedName>
        <fullName evidence="6">Golgi apparatus membrane protein TVP23 homolog</fullName>
    </recommendedName>
</protein>
<evidence type="ECO:0000256" key="5">
    <source>
        <dbReference type="ARBA" id="ARBA00023136"/>
    </source>
</evidence>
<sequence length="207" mass="23879">MMRQESSDEAEDVSLFDADDEVSRKPKRRRIRHPVACFFHLFFRISAIVVYLLCEFLSNSFIACFVTIILLLSCDFWTVKNITGRLLVGLRWWNQVDDDGKSHWVFEAKKASRKGKRASSEAESKIFWLGLIICPILWIIFVFSTFFSFKLKWLAVVIMGVTLQGSNLYGYVKCKIGSGKNLTSMATSYLGRQFFKTALKKEENTEP</sequence>
<dbReference type="InterPro" id="IPR008564">
    <property type="entry name" value="TVP23-like"/>
</dbReference>
<dbReference type="PANTHER" id="PTHR13019">
    <property type="entry name" value="GOLGI APPARATUS MEMBRANE PROTEIN TVP23"/>
    <property type="match status" value="1"/>
</dbReference>
<evidence type="ECO:0000256" key="1">
    <source>
        <dbReference type="ARBA" id="ARBA00004141"/>
    </source>
</evidence>
<evidence type="ECO:0000256" key="2">
    <source>
        <dbReference type="ARBA" id="ARBA00005467"/>
    </source>
</evidence>
<comment type="caution">
    <text evidence="7">The sequence shown here is derived from an EMBL/GenBank/DDBJ whole genome shotgun (WGS) entry which is preliminary data.</text>
</comment>
<gene>
    <name evidence="7" type="ORF">scyTo_0004261</name>
</gene>
<keyword evidence="3 6" id="KW-0812">Transmembrane</keyword>
<keyword evidence="8" id="KW-1185">Reference proteome</keyword>
<name>A0A401NNQ4_SCYTO</name>
<dbReference type="GO" id="GO:0009306">
    <property type="term" value="P:protein secretion"/>
    <property type="evidence" value="ECO:0007669"/>
    <property type="project" value="TreeGrafter"/>
</dbReference>
<evidence type="ECO:0000256" key="6">
    <source>
        <dbReference type="RuleBase" id="RU361206"/>
    </source>
</evidence>
<reference evidence="7 8" key="1">
    <citation type="journal article" date="2018" name="Nat. Ecol. Evol.">
        <title>Shark genomes provide insights into elasmobranch evolution and the origin of vertebrates.</title>
        <authorList>
            <person name="Hara Y"/>
            <person name="Yamaguchi K"/>
            <person name="Onimaru K"/>
            <person name="Kadota M"/>
            <person name="Koyanagi M"/>
            <person name="Keeley SD"/>
            <person name="Tatsumi K"/>
            <person name="Tanaka K"/>
            <person name="Motone F"/>
            <person name="Kageyama Y"/>
            <person name="Nozu R"/>
            <person name="Adachi N"/>
            <person name="Nishimura O"/>
            <person name="Nakagawa R"/>
            <person name="Tanegashima C"/>
            <person name="Kiyatake I"/>
            <person name="Matsumoto R"/>
            <person name="Murakumo K"/>
            <person name="Nishida K"/>
            <person name="Terakita A"/>
            <person name="Kuratani S"/>
            <person name="Sato K"/>
            <person name="Hyodo S Kuraku.S."/>
        </authorList>
    </citation>
    <scope>NUCLEOTIDE SEQUENCE [LARGE SCALE GENOMIC DNA]</scope>
</reference>
<evidence type="ECO:0000256" key="3">
    <source>
        <dbReference type="ARBA" id="ARBA00022692"/>
    </source>
</evidence>
<keyword evidence="5 6" id="KW-0472">Membrane</keyword>
<dbReference type="GO" id="GO:0016192">
    <property type="term" value="P:vesicle-mediated transport"/>
    <property type="evidence" value="ECO:0007669"/>
    <property type="project" value="TreeGrafter"/>
</dbReference>
<proteinExistence type="inferred from homology"/>
<dbReference type="STRING" id="75743.A0A401NNQ4"/>
<accession>A0A401NNQ4</accession>
<evidence type="ECO:0000256" key="4">
    <source>
        <dbReference type="ARBA" id="ARBA00022989"/>
    </source>
</evidence>